<protein>
    <recommendedName>
        <fullName evidence="8">Isoprenylcysteine carboxylmethyltransferase family protein</fullName>
    </recommendedName>
</protein>
<feature type="transmembrane region" description="Helical" evidence="5">
    <location>
        <begin position="86"/>
        <end position="102"/>
    </location>
</feature>
<dbReference type="KEGG" id="lpav:PLANPX_2435"/>
<gene>
    <name evidence="6" type="ORF">PLANPX_2435</name>
</gene>
<evidence type="ECO:0000256" key="1">
    <source>
        <dbReference type="ARBA" id="ARBA00004127"/>
    </source>
</evidence>
<dbReference type="GO" id="GO:0012505">
    <property type="term" value="C:endomembrane system"/>
    <property type="evidence" value="ECO:0007669"/>
    <property type="project" value="UniProtKB-SubCell"/>
</dbReference>
<accession>A0A5K7XF16</accession>
<proteinExistence type="predicted"/>
<evidence type="ECO:0000256" key="2">
    <source>
        <dbReference type="ARBA" id="ARBA00022692"/>
    </source>
</evidence>
<dbReference type="AlphaFoldDB" id="A0A5K7XF16"/>
<keyword evidence="2 5" id="KW-0812">Transmembrane</keyword>
<dbReference type="RefSeq" id="WP_152098720.1">
    <property type="nucleotide sequence ID" value="NZ_AP021861.1"/>
</dbReference>
<dbReference type="Gene3D" id="1.20.120.1630">
    <property type="match status" value="1"/>
</dbReference>
<dbReference type="InterPro" id="IPR007318">
    <property type="entry name" value="Phopholipid_MeTrfase"/>
</dbReference>
<evidence type="ECO:0000256" key="4">
    <source>
        <dbReference type="ARBA" id="ARBA00023136"/>
    </source>
</evidence>
<feature type="transmembrane region" description="Helical" evidence="5">
    <location>
        <begin position="46"/>
        <end position="65"/>
    </location>
</feature>
<keyword evidence="4 5" id="KW-0472">Membrane</keyword>
<organism evidence="6 7">
    <name type="scientific">Lacipirellula parvula</name>
    <dbReference type="NCBI Taxonomy" id="2650471"/>
    <lineage>
        <taxon>Bacteria</taxon>
        <taxon>Pseudomonadati</taxon>
        <taxon>Planctomycetota</taxon>
        <taxon>Planctomycetia</taxon>
        <taxon>Pirellulales</taxon>
        <taxon>Lacipirellulaceae</taxon>
        <taxon>Lacipirellula</taxon>
    </lineage>
</organism>
<evidence type="ECO:0000256" key="5">
    <source>
        <dbReference type="SAM" id="Phobius"/>
    </source>
</evidence>
<dbReference type="EMBL" id="AP021861">
    <property type="protein sequence ID" value="BBO32823.1"/>
    <property type="molecule type" value="Genomic_DNA"/>
</dbReference>
<evidence type="ECO:0000313" key="7">
    <source>
        <dbReference type="Proteomes" id="UP000326837"/>
    </source>
</evidence>
<feature type="transmembrane region" description="Helical" evidence="5">
    <location>
        <begin position="16"/>
        <end position="34"/>
    </location>
</feature>
<feature type="transmembrane region" description="Helical" evidence="5">
    <location>
        <begin position="108"/>
        <end position="125"/>
    </location>
</feature>
<sequence>MVNTQDWVALIAKHRIHFTTMIVLSLLAWKFIAMQQNDDAASHSPLHIGIGLILVGCGLSLRTWAAGTLRKHVGLTTTGPYSIIRNPLYVGTFMMVAGFAAIADASAIVWLASVACLAMCVCAVLHEERKLSDHFGADWRQYTLATPRFVPRRLAPQNSTWTLREWIRNREYQAVLATMAGLSALAALEAF</sequence>
<evidence type="ECO:0008006" key="8">
    <source>
        <dbReference type="Google" id="ProtNLM"/>
    </source>
</evidence>
<dbReference type="Pfam" id="PF04191">
    <property type="entry name" value="PEMT"/>
    <property type="match status" value="1"/>
</dbReference>
<keyword evidence="3 5" id="KW-1133">Transmembrane helix</keyword>
<evidence type="ECO:0000256" key="3">
    <source>
        <dbReference type="ARBA" id="ARBA00022989"/>
    </source>
</evidence>
<evidence type="ECO:0000313" key="6">
    <source>
        <dbReference type="EMBL" id="BBO32823.1"/>
    </source>
</evidence>
<name>A0A5K7XF16_9BACT</name>
<reference evidence="7" key="1">
    <citation type="submission" date="2019-10" db="EMBL/GenBank/DDBJ databases">
        <title>Lacipirellula parvula gen. nov., sp. nov., representing a lineage of planctomycetes widespread in freshwater anoxic habitats, and description of the family Lacipirellulaceae.</title>
        <authorList>
            <person name="Dedysh S.N."/>
            <person name="Kulichevskaya I.S."/>
            <person name="Beletsky A.V."/>
            <person name="Rakitin A.L."/>
            <person name="Mardanov A.V."/>
            <person name="Ivanova A.A."/>
            <person name="Saltykova V.X."/>
            <person name="Rijpstra W.I.C."/>
            <person name="Sinninghe Damste J.S."/>
            <person name="Ravin N.V."/>
        </authorList>
    </citation>
    <scope>NUCLEOTIDE SEQUENCE [LARGE SCALE GENOMIC DNA]</scope>
    <source>
        <strain evidence="7">PX69</strain>
    </source>
</reference>
<keyword evidence="7" id="KW-1185">Reference proteome</keyword>
<dbReference type="Proteomes" id="UP000326837">
    <property type="component" value="Chromosome"/>
</dbReference>
<comment type="subcellular location">
    <subcellularLocation>
        <location evidence="1">Endomembrane system</location>
        <topology evidence="1">Multi-pass membrane protein</topology>
    </subcellularLocation>
</comment>